<reference evidence="1" key="1">
    <citation type="journal article" date="2023" name="GigaByte">
        <title>Genome assembly of the bearded iris, Iris pallida Lam.</title>
        <authorList>
            <person name="Bruccoleri R.E."/>
            <person name="Oakeley E.J."/>
            <person name="Faust A.M.E."/>
            <person name="Altorfer M."/>
            <person name="Dessus-Babus S."/>
            <person name="Burckhardt D."/>
            <person name="Oertli M."/>
            <person name="Naumann U."/>
            <person name="Petersen F."/>
            <person name="Wong J."/>
        </authorList>
    </citation>
    <scope>NUCLEOTIDE SEQUENCE</scope>
    <source>
        <strain evidence="1">GSM-AAB239-AS_SAM_17_03QT</strain>
    </source>
</reference>
<name>A0AAX6EYN1_IRIPA</name>
<keyword evidence="2" id="KW-1185">Reference proteome</keyword>
<reference evidence="1" key="2">
    <citation type="submission" date="2023-04" db="EMBL/GenBank/DDBJ databases">
        <authorList>
            <person name="Bruccoleri R.E."/>
            <person name="Oakeley E.J."/>
            <person name="Faust A.-M."/>
            <person name="Dessus-Babus S."/>
            <person name="Altorfer M."/>
            <person name="Burckhardt D."/>
            <person name="Oertli M."/>
            <person name="Naumann U."/>
            <person name="Petersen F."/>
            <person name="Wong J."/>
        </authorList>
    </citation>
    <scope>NUCLEOTIDE SEQUENCE</scope>
    <source>
        <strain evidence="1">GSM-AAB239-AS_SAM_17_03QT</strain>
        <tissue evidence="1">Leaf</tissue>
    </source>
</reference>
<dbReference type="Proteomes" id="UP001140949">
    <property type="component" value="Unassembled WGS sequence"/>
</dbReference>
<organism evidence="1 2">
    <name type="scientific">Iris pallida</name>
    <name type="common">Sweet iris</name>
    <dbReference type="NCBI Taxonomy" id="29817"/>
    <lineage>
        <taxon>Eukaryota</taxon>
        <taxon>Viridiplantae</taxon>
        <taxon>Streptophyta</taxon>
        <taxon>Embryophyta</taxon>
        <taxon>Tracheophyta</taxon>
        <taxon>Spermatophyta</taxon>
        <taxon>Magnoliopsida</taxon>
        <taxon>Liliopsida</taxon>
        <taxon>Asparagales</taxon>
        <taxon>Iridaceae</taxon>
        <taxon>Iridoideae</taxon>
        <taxon>Irideae</taxon>
        <taxon>Iris</taxon>
    </lineage>
</organism>
<protein>
    <submittedName>
        <fullName evidence="1">Uncharacterized protein</fullName>
    </submittedName>
</protein>
<evidence type="ECO:0000313" key="2">
    <source>
        <dbReference type="Proteomes" id="UP001140949"/>
    </source>
</evidence>
<dbReference type="EMBL" id="JANAVB010033019">
    <property type="protein sequence ID" value="KAJ6809262.1"/>
    <property type="molecule type" value="Genomic_DNA"/>
</dbReference>
<comment type="caution">
    <text evidence="1">The sequence shown here is derived from an EMBL/GenBank/DDBJ whole genome shotgun (WGS) entry which is preliminary data.</text>
</comment>
<evidence type="ECO:0000313" key="1">
    <source>
        <dbReference type="EMBL" id="KAJ6809262.1"/>
    </source>
</evidence>
<proteinExistence type="predicted"/>
<sequence>MFVSTIGVMFHCHLWQRRDEHMSNSGVWTRIVANEPGCRVQEGFHVLYF</sequence>
<accession>A0AAX6EYN1</accession>
<dbReference type="AlphaFoldDB" id="A0AAX6EYN1"/>
<gene>
    <name evidence="1" type="ORF">M6B38_161070</name>
</gene>